<dbReference type="Proteomes" id="UP000287853">
    <property type="component" value="Unassembled WGS sequence"/>
</dbReference>
<comment type="caution">
    <text evidence="1">The sequence shown here is derived from an EMBL/GenBank/DDBJ whole genome shotgun (WGS) entry which is preliminary data.</text>
</comment>
<name>A0A444J2E9_9BACT</name>
<proteinExistence type="predicted"/>
<keyword evidence="2" id="KW-1185">Reference proteome</keyword>
<sequence>MSQQEQVQGTKIFTDYALEKMMDLFHHHDHEVGSQLKKAEPEKYKEYTSTDCITYVLNVLSHAFREQGDDKYAGRVWQLGAHGTRLAKYLVKKHDWKAIYLNPDSAHPRDATADTVRRSEEHTYSSIVARKRHTYYDIPLEYAVQDYCVTSEEHESFQLLNQNKPVTQHNEADIASLEQVEFGFGISRGGMHTWLFAKGKVYEVHWNSVGDGLYEATPIRRFPWLSGALIIPSEQAGHIAPSAKIK</sequence>
<organism evidence="1 2">
    <name type="scientific">Candidatus Electrothrix aarhusensis</name>
    <dbReference type="NCBI Taxonomy" id="1859131"/>
    <lineage>
        <taxon>Bacteria</taxon>
        <taxon>Pseudomonadati</taxon>
        <taxon>Thermodesulfobacteriota</taxon>
        <taxon>Desulfobulbia</taxon>
        <taxon>Desulfobulbales</taxon>
        <taxon>Desulfobulbaceae</taxon>
        <taxon>Candidatus Electrothrix</taxon>
    </lineage>
</organism>
<dbReference type="EMBL" id="MTKO01000040">
    <property type="protein sequence ID" value="RWX47193.1"/>
    <property type="molecule type" value="Genomic_DNA"/>
</dbReference>
<evidence type="ECO:0000313" key="1">
    <source>
        <dbReference type="EMBL" id="RWX47193.1"/>
    </source>
</evidence>
<protein>
    <submittedName>
        <fullName evidence="1">Uncharacterized protein</fullName>
    </submittedName>
</protein>
<accession>A0A444J2E9</accession>
<evidence type="ECO:0000313" key="2">
    <source>
        <dbReference type="Proteomes" id="UP000287853"/>
    </source>
</evidence>
<gene>
    <name evidence="1" type="ORF">H206_02505</name>
</gene>
<reference evidence="1 2" key="1">
    <citation type="submission" date="2017-01" db="EMBL/GenBank/DDBJ databases">
        <title>The cable genome- insights into the physiology and evolution of filamentous bacteria capable of sulfide oxidation via long distance electron transfer.</title>
        <authorList>
            <person name="Schreiber L."/>
            <person name="Bjerg J.T."/>
            <person name="Boggild A."/>
            <person name="Van De Vossenberg J."/>
            <person name="Meysman F."/>
            <person name="Nielsen L.P."/>
            <person name="Schramm A."/>
            <person name="Kjeldsen K.U."/>
        </authorList>
    </citation>
    <scope>NUCLEOTIDE SEQUENCE [LARGE SCALE GENOMIC DNA]</scope>
    <source>
        <strain evidence="1">MCF</strain>
    </source>
</reference>
<dbReference type="AlphaFoldDB" id="A0A444J2E9"/>